<name>A0AAV2Z391_9STRA</name>
<dbReference type="AlphaFoldDB" id="A0AAV2Z391"/>
<organism evidence="2 3">
    <name type="scientific">Lagenidium giganteum</name>
    <dbReference type="NCBI Taxonomy" id="4803"/>
    <lineage>
        <taxon>Eukaryota</taxon>
        <taxon>Sar</taxon>
        <taxon>Stramenopiles</taxon>
        <taxon>Oomycota</taxon>
        <taxon>Peronosporomycetes</taxon>
        <taxon>Pythiales</taxon>
        <taxon>Pythiaceae</taxon>
    </lineage>
</organism>
<gene>
    <name evidence="2" type="ORF">N0F65_007315</name>
</gene>
<dbReference type="InterPro" id="IPR011010">
    <property type="entry name" value="DNA_brk_join_enz"/>
</dbReference>
<reference evidence="2" key="1">
    <citation type="submission" date="2022-11" db="EMBL/GenBank/DDBJ databases">
        <authorList>
            <person name="Morgan W.R."/>
            <person name="Tartar A."/>
        </authorList>
    </citation>
    <scope>NUCLEOTIDE SEQUENCE</scope>
    <source>
        <strain evidence="2">ARSEF 373</strain>
    </source>
</reference>
<dbReference type="InterPro" id="IPR013762">
    <property type="entry name" value="Integrase-like_cat_sf"/>
</dbReference>
<dbReference type="EMBL" id="DAKRPA010000048">
    <property type="protein sequence ID" value="DBA01418.1"/>
    <property type="molecule type" value="Genomic_DNA"/>
</dbReference>
<dbReference type="GO" id="GO:0015074">
    <property type="term" value="P:DNA integration"/>
    <property type="evidence" value="ECO:0007669"/>
    <property type="project" value="InterPro"/>
</dbReference>
<evidence type="ECO:0000313" key="2">
    <source>
        <dbReference type="EMBL" id="DBA01418.1"/>
    </source>
</evidence>
<evidence type="ECO:0000313" key="3">
    <source>
        <dbReference type="Proteomes" id="UP001146120"/>
    </source>
</evidence>
<sequence>MGRDRARYSTHSLRSGGATALLAAGTPDLAIKTLGIWRSNAVDRYVHFLPDTTVQWR</sequence>
<reference evidence="2" key="2">
    <citation type="journal article" date="2023" name="Microbiol Resour">
        <title>Decontamination and Annotation of the Draft Genome Sequence of the Oomycete Lagenidium giganteum ARSEF 373.</title>
        <authorList>
            <person name="Morgan W.R."/>
            <person name="Tartar A."/>
        </authorList>
    </citation>
    <scope>NUCLEOTIDE SEQUENCE</scope>
    <source>
        <strain evidence="2">ARSEF 373</strain>
    </source>
</reference>
<dbReference type="GO" id="GO:0006310">
    <property type="term" value="P:DNA recombination"/>
    <property type="evidence" value="ECO:0007669"/>
    <property type="project" value="UniProtKB-KW"/>
</dbReference>
<evidence type="ECO:0008006" key="4">
    <source>
        <dbReference type="Google" id="ProtNLM"/>
    </source>
</evidence>
<accession>A0AAV2Z391</accession>
<comment type="caution">
    <text evidence="2">The sequence shown here is derived from an EMBL/GenBank/DDBJ whole genome shotgun (WGS) entry which is preliminary data.</text>
</comment>
<keyword evidence="1" id="KW-0233">DNA recombination</keyword>
<keyword evidence="3" id="KW-1185">Reference proteome</keyword>
<protein>
    <recommendedName>
        <fullName evidence="4">Tyr recombinase domain-containing protein</fullName>
    </recommendedName>
</protein>
<dbReference type="GO" id="GO:0003677">
    <property type="term" value="F:DNA binding"/>
    <property type="evidence" value="ECO:0007669"/>
    <property type="project" value="InterPro"/>
</dbReference>
<dbReference type="Gene3D" id="1.10.443.10">
    <property type="entry name" value="Intergrase catalytic core"/>
    <property type="match status" value="1"/>
</dbReference>
<proteinExistence type="predicted"/>
<evidence type="ECO:0000256" key="1">
    <source>
        <dbReference type="ARBA" id="ARBA00023172"/>
    </source>
</evidence>
<dbReference type="Proteomes" id="UP001146120">
    <property type="component" value="Unassembled WGS sequence"/>
</dbReference>
<dbReference type="SUPFAM" id="SSF56349">
    <property type="entry name" value="DNA breaking-rejoining enzymes"/>
    <property type="match status" value="1"/>
</dbReference>